<dbReference type="SUPFAM" id="SSF51695">
    <property type="entry name" value="PLC-like phosphodiesterases"/>
    <property type="match status" value="1"/>
</dbReference>
<gene>
    <name evidence="8" type="ORF">HR45_01560</name>
</gene>
<proteinExistence type="inferred from homology"/>
<dbReference type="Pfam" id="PF03009">
    <property type="entry name" value="GDPD"/>
    <property type="match status" value="1"/>
</dbReference>
<evidence type="ECO:0000313" key="9">
    <source>
        <dbReference type="Proteomes" id="UP000029264"/>
    </source>
</evidence>
<dbReference type="PROSITE" id="PS51257">
    <property type="entry name" value="PROKAR_LIPOPROTEIN"/>
    <property type="match status" value="1"/>
</dbReference>
<sequence length="419" mass="45486">MLKESVWYVLLGVALLAGCTASPMPLAENTSVAVKVPAQVGVRPYYLVDDLDAGALKDKLAQCAAGPFYRSNFVISHRGAPLLFPEHTKEGYLAGARMGAGTLECDVTFTKDKALVCRHSQCDLANTTDILLHDDIAKQCRQPFSPANAATGADASVQCCTSDITLAQFKQLKGKMDGFNPKASTPAEYLNGTPHWRSDLYAQTGTLMTLDESIALFKSLGVKQTPELKAPMVAMPFAGMTQQQYAQKLIDSYRAAGISADEVLAQSFSLADVRYWIEHTPAFGKQAIFLDEGENSANFDPMQPSSWKWSMAQLKQQGVTTIAPAIWMLLTLDANGEIVPSRYALEAKRAGLRIIAWSFERSGPLANGGGWYYQSINAAIHKDGDMLKVLDVLAKQVGVSAIFSDWPGSVTYYANCMGL</sequence>
<keyword evidence="4" id="KW-0319">Glycerol metabolism</keyword>
<evidence type="ECO:0000256" key="4">
    <source>
        <dbReference type="ARBA" id="ARBA00022798"/>
    </source>
</evidence>
<dbReference type="OrthoDB" id="9795622at2"/>
<evidence type="ECO:0000256" key="2">
    <source>
        <dbReference type="ARBA" id="ARBA00012247"/>
    </source>
</evidence>
<organism evidence="8 9">
    <name type="scientific">Shewanella mangrovi</name>
    <dbReference type="NCBI Taxonomy" id="1515746"/>
    <lineage>
        <taxon>Bacteria</taxon>
        <taxon>Pseudomonadati</taxon>
        <taxon>Pseudomonadota</taxon>
        <taxon>Gammaproteobacteria</taxon>
        <taxon>Alteromonadales</taxon>
        <taxon>Shewanellaceae</taxon>
        <taxon>Shewanella</taxon>
    </lineage>
</organism>
<dbReference type="GO" id="GO:0006071">
    <property type="term" value="P:glycerol metabolic process"/>
    <property type="evidence" value="ECO:0007669"/>
    <property type="project" value="UniProtKB-KW"/>
</dbReference>
<dbReference type="PANTHER" id="PTHR43620">
    <property type="entry name" value="GLYCEROPHOSPHORYL DIESTER PHOSPHODIESTERASE"/>
    <property type="match status" value="1"/>
</dbReference>
<feature type="domain" description="GP-PDE" evidence="7">
    <location>
        <begin position="72"/>
        <end position="391"/>
    </location>
</feature>
<dbReference type="eggNOG" id="COG0584">
    <property type="taxonomic scope" value="Bacteria"/>
</dbReference>
<dbReference type="AlphaFoldDB" id="A0A094LV52"/>
<reference evidence="8 9" key="1">
    <citation type="submission" date="2014-06" db="EMBL/GenBank/DDBJ databases">
        <title>Shewanella sp. YQH10.</title>
        <authorList>
            <person name="Liu Y."/>
            <person name="Zeng R."/>
        </authorList>
    </citation>
    <scope>NUCLEOTIDE SEQUENCE [LARGE SCALE GENOMIC DNA]</scope>
    <source>
        <strain evidence="8 9">YQH10</strain>
    </source>
</reference>
<comment type="catalytic activity">
    <reaction evidence="6">
        <text>a sn-glycero-3-phosphodiester + H2O = an alcohol + sn-glycerol 3-phosphate + H(+)</text>
        <dbReference type="Rhea" id="RHEA:12969"/>
        <dbReference type="ChEBI" id="CHEBI:15377"/>
        <dbReference type="ChEBI" id="CHEBI:15378"/>
        <dbReference type="ChEBI" id="CHEBI:30879"/>
        <dbReference type="ChEBI" id="CHEBI:57597"/>
        <dbReference type="ChEBI" id="CHEBI:83408"/>
        <dbReference type="EC" id="3.1.4.46"/>
    </reaction>
</comment>
<dbReference type="GO" id="GO:0006629">
    <property type="term" value="P:lipid metabolic process"/>
    <property type="evidence" value="ECO:0007669"/>
    <property type="project" value="InterPro"/>
</dbReference>
<dbReference type="InterPro" id="IPR017946">
    <property type="entry name" value="PLC-like_Pdiesterase_TIM-brl"/>
</dbReference>
<evidence type="ECO:0000313" key="8">
    <source>
        <dbReference type="EMBL" id="KFZ39113.1"/>
    </source>
</evidence>
<dbReference type="EC" id="3.1.4.46" evidence="2"/>
<evidence type="ECO:0000256" key="1">
    <source>
        <dbReference type="ARBA" id="ARBA00007277"/>
    </source>
</evidence>
<comment type="caution">
    <text evidence="8">The sequence shown here is derived from an EMBL/GenBank/DDBJ whole genome shotgun (WGS) entry which is preliminary data.</text>
</comment>
<evidence type="ECO:0000256" key="5">
    <source>
        <dbReference type="ARBA" id="ARBA00022801"/>
    </source>
</evidence>
<evidence type="ECO:0000259" key="7">
    <source>
        <dbReference type="PROSITE" id="PS51704"/>
    </source>
</evidence>
<name>A0A094LV52_9GAMM</name>
<dbReference type="PANTHER" id="PTHR43620:SF7">
    <property type="entry name" value="GLYCEROPHOSPHODIESTER PHOSPHODIESTERASE GDPD5-RELATED"/>
    <property type="match status" value="1"/>
</dbReference>
<dbReference type="CDD" id="cd08560">
    <property type="entry name" value="GDPD_EcGlpQ_like_1"/>
    <property type="match status" value="1"/>
</dbReference>
<evidence type="ECO:0000256" key="3">
    <source>
        <dbReference type="ARBA" id="ARBA00022729"/>
    </source>
</evidence>
<protein>
    <recommendedName>
        <fullName evidence="2">glycerophosphodiester phosphodiesterase</fullName>
        <ecNumber evidence="2">3.1.4.46</ecNumber>
    </recommendedName>
</protein>
<comment type="similarity">
    <text evidence="1">Belongs to the glycerophosphoryl diester phosphodiesterase family.</text>
</comment>
<keyword evidence="5" id="KW-0378">Hydrolase</keyword>
<accession>A0A094LV52</accession>
<dbReference type="EMBL" id="JPEO01000001">
    <property type="protein sequence ID" value="KFZ39113.1"/>
    <property type="molecule type" value="Genomic_DNA"/>
</dbReference>
<dbReference type="GO" id="GO:0008889">
    <property type="term" value="F:glycerophosphodiester phosphodiesterase activity"/>
    <property type="evidence" value="ECO:0007669"/>
    <property type="project" value="UniProtKB-EC"/>
</dbReference>
<dbReference type="Gene3D" id="3.20.20.190">
    <property type="entry name" value="Phosphatidylinositol (PI) phosphodiesterase"/>
    <property type="match status" value="1"/>
</dbReference>
<keyword evidence="3" id="KW-0732">Signal</keyword>
<dbReference type="STRING" id="1515746.HR45_01560"/>
<dbReference type="PROSITE" id="PS51704">
    <property type="entry name" value="GP_PDE"/>
    <property type="match status" value="1"/>
</dbReference>
<dbReference type="Proteomes" id="UP000029264">
    <property type="component" value="Unassembled WGS sequence"/>
</dbReference>
<dbReference type="InterPro" id="IPR030395">
    <property type="entry name" value="GP_PDE_dom"/>
</dbReference>
<dbReference type="RefSeq" id="WP_037438996.1">
    <property type="nucleotide sequence ID" value="NZ_JPEO01000001.1"/>
</dbReference>
<keyword evidence="9" id="KW-1185">Reference proteome</keyword>
<evidence type="ECO:0000256" key="6">
    <source>
        <dbReference type="ARBA" id="ARBA00047512"/>
    </source>
</evidence>